<name>A0AAV7KNY5_PLEWA</name>
<gene>
    <name evidence="1" type="ORF">NDU88_000073</name>
</gene>
<evidence type="ECO:0000313" key="2">
    <source>
        <dbReference type="Proteomes" id="UP001066276"/>
    </source>
</evidence>
<accession>A0AAV7KNY5</accession>
<dbReference type="EMBL" id="JANPWB010000016">
    <property type="protein sequence ID" value="KAJ1079840.1"/>
    <property type="molecule type" value="Genomic_DNA"/>
</dbReference>
<sequence length="126" mass="13691">MGPATKFSATGDCLQRQELQRRQLPANNMIPATRRQSTFLEEDTIQQQLREQTEYITDVQLQEHMSPVLSVAAPPYVNLATPPAAGQDCTLPLGSEAIVLYKTPALCAHHPDCCGDPSMGKGALAK</sequence>
<reference evidence="1" key="1">
    <citation type="journal article" date="2022" name="bioRxiv">
        <title>Sequencing and chromosome-scale assembly of the giantPleurodeles waltlgenome.</title>
        <authorList>
            <person name="Brown T."/>
            <person name="Elewa A."/>
            <person name="Iarovenko S."/>
            <person name="Subramanian E."/>
            <person name="Araus A.J."/>
            <person name="Petzold A."/>
            <person name="Susuki M."/>
            <person name="Suzuki K.-i.T."/>
            <person name="Hayashi T."/>
            <person name="Toyoda A."/>
            <person name="Oliveira C."/>
            <person name="Osipova E."/>
            <person name="Leigh N.D."/>
            <person name="Simon A."/>
            <person name="Yun M.H."/>
        </authorList>
    </citation>
    <scope>NUCLEOTIDE SEQUENCE</scope>
    <source>
        <strain evidence="1">20211129_DDA</strain>
        <tissue evidence="1">Liver</tissue>
    </source>
</reference>
<dbReference type="Proteomes" id="UP001066276">
    <property type="component" value="Chromosome 12"/>
</dbReference>
<comment type="caution">
    <text evidence="1">The sequence shown here is derived from an EMBL/GenBank/DDBJ whole genome shotgun (WGS) entry which is preliminary data.</text>
</comment>
<dbReference type="AlphaFoldDB" id="A0AAV7KNY5"/>
<protein>
    <submittedName>
        <fullName evidence="1">Uncharacterized protein</fullName>
    </submittedName>
</protein>
<keyword evidence="2" id="KW-1185">Reference proteome</keyword>
<organism evidence="1 2">
    <name type="scientific">Pleurodeles waltl</name>
    <name type="common">Iberian ribbed newt</name>
    <dbReference type="NCBI Taxonomy" id="8319"/>
    <lineage>
        <taxon>Eukaryota</taxon>
        <taxon>Metazoa</taxon>
        <taxon>Chordata</taxon>
        <taxon>Craniata</taxon>
        <taxon>Vertebrata</taxon>
        <taxon>Euteleostomi</taxon>
        <taxon>Amphibia</taxon>
        <taxon>Batrachia</taxon>
        <taxon>Caudata</taxon>
        <taxon>Salamandroidea</taxon>
        <taxon>Salamandridae</taxon>
        <taxon>Pleurodelinae</taxon>
        <taxon>Pleurodeles</taxon>
    </lineage>
</organism>
<proteinExistence type="predicted"/>
<evidence type="ECO:0000313" key="1">
    <source>
        <dbReference type="EMBL" id="KAJ1079840.1"/>
    </source>
</evidence>